<name>A0A2N1J1G0_9BACT</name>
<dbReference type="FunFam" id="3.30.70.270:FF:000001">
    <property type="entry name" value="Diguanylate cyclase domain protein"/>
    <property type="match status" value="1"/>
</dbReference>
<protein>
    <recommendedName>
        <fullName evidence="1">diguanylate cyclase</fullName>
        <ecNumber evidence="1">2.7.7.65</ecNumber>
    </recommendedName>
</protein>
<proteinExistence type="predicted"/>
<dbReference type="PROSITE" id="PS50887">
    <property type="entry name" value="GGDEF"/>
    <property type="match status" value="1"/>
</dbReference>
<dbReference type="SUPFAM" id="SSF52172">
    <property type="entry name" value="CheY-like"/>
    <property type="match status" value="1"/>
</dbReference>
<dbReference type="GO" id="GO:0000160">
    <property type="term" value="P:phosphorelay signal transduction system"/>
    <property type="evidence" value="ECO:0007669"/>
    <property type="project" value="InterPro"/>
</dbReference>
<organism evidence="6 7">
    <name type="scientific">Malaciobacter halophilus</name>
    <dbReference type="NCBI Taxonomy" id="197482"/>
    <lineage>
        <taxon>Bacteria</taxon>
        <taxon>Pseudomonadati</taxon>
        <taxon>Campylobacterota</taxon>
        <taxon>Epsilonproteobacteria</taxon>
        <taxon>Campylobacterales</taxon>
        <taxon>Arcobacteraceae</taxon>
        <taxon>Malaciobacter</taxon>
    </lineage>
</organism>
<evidence type="ECO:0000256" key="3">
    <source>
        <dbReference type="PROSITE-ProRule" id="PRU00169"/>
    </source>
</evidence>
<dbReference type="InterPro" id="IPR050469">
    <property type="entry name" value="Diguanylate_Cyclase"/>
</dbReference>
<dbReference type="Proteomes" id="UP000233248">
    <property type="component" value="Unassembled WGS sequence"/>
</dbReference>
<evidence type="ECO:0000259" key="5">
    <source>
        <dbReference type="PROSITE" id="PS50887"/>
    </source>
</evidence>
<gene>
    <name evidence="6" type="ORF">CP960_09545</name>
</gene>
<dbReference type="Gene3D" id="3.40.50.2300">
    <property type="match status" value="1"/>
</dbReference>
<dbReference type="KEGG" id="ahs:AHALO_1314"/>
<dbReference type="EC" id="2.7.7.65" evidence="1"/>
<sequence length="441" mass="50811">MNKEILQNIKVLYVEDENDVREFTGKTIKAIVKEIIVAKDGKEGLEKFEQNQDIDLIVTDINMPKMGGLEMCAEIKQKSPEIPIVITSAHNDPNFLKKAIDVGVSAYAMKPIDLYQLIESMIKAVEPIFLRRQLEEVNLSLEEKVEEGIQKIKSILDAQDNIVFVSSSNIITNVNKKFLEFFKTNSLEEFLKQHSCVSKLFKKERGFFSLETLEGKDITWIEYLQNLNEVDRVVKIANNKDIDRVFTVNIDDYEHNGEHFVISLTDITELKEKSNLLEYQASHDLLTGLFNRQKFHEIFGKEIRRDKRYENDLSLILFDIDFFKNFNDEFGHNIGDEVLKFIANIVTKSVREHDTVVRWGGEEFLVLLPETNIQGAIKVAEKIRLAIEDFKSDEIPKSITASFGVTTLHEGDNEEEFIKKADMALYKAKKEGRNRVISYTA</sequence>
<comment type="catalytic activity">
    <reaction evidence="2">
        <text>2 GTP = 3',3'-c-di-GMP + 2 diphosphate</text>
        <dbReference type="Rhea" id="RHEA:24898"/>
        <dbReference type="ChEBI" id="CHEBI:33019"/>
        <dbReference type="ChEBI" id="CHEBI:37565"/>
        <dbReference type="ChEBI" id="CHEBI:58805"/>
        <dbReference type="EC" id="2.7.7.65"/>
    </reaction>
</comment>
<feature type="domain" description="Response regulatory" evidence="4">
    <location>
        <begin position="10"/>
        <end position="125"/>
    </location>
</feature>
<comment type="caution">
    <text evidence="6">The sequence shown here is derived from an EMBL/GenBank/DDBJ whole genome shotgun (WGS) entry which is preliminary data.</text>
</comment>
<dbReference type="InterPro" id="IPR001789">
    <property type="entry name" value="Sig_transdc_resp-reg_receiver"/>
</dbReference>
<evidence type="ECO:0000256" key="1">
    <source>
        <dbReference type="ARBA" id="ARBA00012528"/>
    </source>
</evidence>
<dbReference type="SMART" id="SM00267">
    <property type="entry name" value="GGDEF"/>
    <property type="match status" value="1"/>
</dbReference>
<keyword evidence="7" id="KW-1185">Reference proteome</keyword>
<feature type="domain" description="GGDEF" evidence="5">
    <location>
        <begin position="311"/>
        <end position="441"/>
    </location>
</feature>
<keyword evidence="3" id="KW-0597">Phosphoprotein</keyword>
<dbReference type="CDD" id="cd01949">
    <property type="entry name" value="GGDEF"/>
    <property type="match status" value="1"/>
</dbReference>
<dbReference type="SUPFAM" id="SSF55073">
    <property type="entry name" value="Nucleotide cyclase"/>
    <property type="match status" value="1"/>
</dbReference>
<evidence type="ECO:0000256" key="2">
    <source>
        <dbReference type="ARBA" id="ARBA00034247"/>
    </source>
</evidence>
<dbReference type="PANTHER" id="PTHR45138:SF9">
    <property type="entry name" value="DIGUANYLATE CYCLASE DGCM-RELATED"/>
    <property type="match status" value="1"/>
</dbReference>
<dbReference type="Pfam" id="PF00990">
    <property type="entry name" value="GGDEF"/>
    <property type="match status" value="1"/>
</dbReference>
<dbReference type="InterPro" id="IPR011006">
    <property type="entry name" value="CheY-like_superfamily"/>
</dbReference>
<evidence type="ECO:0000259" key="4">
    <source>
        <dbReference type="PROSITE" id="PS50110"/>
    </source>
</evidence>
<dbReference type="Pfam" id="PF00072">
    <property type="entry name" value="Response_reg"/>
    <property type="match status" value="1"/>
</dbReference>
<dbReference type="PROSITE" id="PS50110">
    <property type="entry name" value="RESPONSE_REGULATORY"/>
    <property type="match status" value="1"/>
</dbReference>
<dbReference type="InterPro" id="IPR029787">
    <property type="entry name" value="Nucleotide_cyclase"/>
</dbReference>
<dbReference type="AlphaFoldDB" id="A0A2N1J1G0"/>
<dbReference type="Gene3D" id="3.30.70.270">
    <property type="match status" value="1"/>
</dbReference>
<evidence type="ECO:0000313" key="7">
    <source>
        <dbReference type="Proteomes" id="UP000233248"/>
    </source>
</evidence>
<accession>A0A2N1J1G0</accession>
<dbReference type="PANTHER" id="PTHR45138">
    <property type="entry name" value="REGULATORY COMPONENTS OF SENSORY TRANSDUCTION SYSTEM"/>
    <property type="match status" value="1"/>
</dbReference>
<feature type="modified residue" description="4-aspartylphosphate" evidence="3">
    <location>
        <position position="60"/>
    </location>
</feature>
<evidence type="ECO:0000313" key="6">
    <source>
        <dbReference type="EMBL" id="PKI80381.1"/>
    </source>
</evidence>
<dbReference type="EMBL" id="NXIF01000036">
    <property type="protein sequence ID" value="PKI80381.1"/>
    <property type="molecule type" value="Genomic_DNA"/>
</dbReference>
<reference evidence="6 7" key="1">
    <citation type="submission" date="2017-09" db="EMBL/GenBank/DDBJ databases">
        <title>Genomics of the genus Arcobacter.</title>
        <authorList>
            <person name="Perez-Cataluna A."/>
            <person name="Figueras M.J."/>
            <person name="Salas-Masso N."/>
        </authorList>
    </citation>
    <scope>NUCLEOTIDE SEQUENCE [LARGE SCALE GENOMIC DNA]</scope>
    <source>
        <strain evidence="6 7">DSM 18005</strain>
    </source>
</reference>
<dbReference type="RefSeq" id="WP_101185188.1">
    <property type="nucleotide sequence ID" value="NZ_CP031218.1"/>
</dbReference>
<dbReference type="GO" id="GO:0052621">
    <property type="term" value="F:diguanylate cyclase activity"/>
    <property type="evidence" value="ECO:0007669"/>
    <property type="project" value="UniProtKB-EC"/>
</dbReference>
<dbReference type="SMART" id="SM00448">
    <property type="entry name" value="REC"/>
    <property type="match status" value="1"/>
</dbReference>
<dbReference type="NCBIfam" id="TIGR00254">
    <property type="entry name" value="GGDEF"/>
    <property type="match status" value="1"/>
</dbReference>
<dbReference type="InterPro" id="IPR043128">
    <property type="entry name" value="Rev_trsase/Diguanyl_cyclase"/>
</dbReference>
<dbReference type="InterPro" id="IPR000160">
    <property type="entry name" value="GGDEF_dom"/>
</dbReference>
<dbReference type="CDD" id="cd17536">
    <property type="entry name" value="REC_YesN-like"/>
    <property type="match status" value="1"/>
</dbReference>
<dbReference type="OrthoDB" id="9812260at2"/>